<protein>
    <submittedName>
        <fullName evidence="1">Uncharacterized protein</fullName>
    </submittedName>
</protein>
<sequence length="126" mass="14108">MTEWQSPWTEEEEPQEGCEGSFCFSVNFSLPTSRGPVVVGGPDLSPETLISREHKTIHEKIKHLSPPVDRTCRRLWTGPVADCGPDLSPTVDRTCRRRPGDAGMNPTSSSRLQLRSKFYKLPGVNR</sequence>
<reference evidence="1 2" key="1">
    <citation type="submission" date="2019-06" db="EMBL/GenBank/DDBJ databases">
        <title>Draft genomes of female and male turbot (Scophthalmus maximus).</title>
        <authorList>
            <person name="Xu H."/>
            <person name="Xu X.-W."/>
            <person name="Shao C."/>
            <person name="Chen S."/>
        </authorList>
    </citation>
    <scope>NUCLEOTIDE SEQUENCE [LARGE SCALE GENOMIC DNA]</scope>
    <source>
        <strain evidence="1">Ysfricsl-2016a</strain>
        <tissue evidence="1">Blood</tissue>
    </source>
</reference>
<organism evidence="1 2">
    <name type="scientific">Scophthalmus maximus</name>
    <name type="common">Turbot</name>
    <name type="synonym">Psetta maxima</name>
    <dbReference type="NCBI Taxonomy" id="52904"/>
    <lineage>
        <taxon>Eukaryota</taxon>
        <taxon>Metazoa</taxon>
        <taxon>Chordata</taxon>
        <taxon>Craniata</taxon>
        <taxon>Vertebrata</taxon>
        <taxon>Euteleostomi</taxon>
        <taxon>Actinopterygii</taxon>
        <taxon>Neopterygii</taxon>
        <taxon>Teleostei</taxon>
        <taxon>Neoteleostei</taxon>
        <taxon>Acanthomorphata</taxon>
        <taxon>Carangaria</taxon>
        <taxon>Pleuronectiformes</taxon>
        <taxon>Pleuronectoidei</taxon>
        <taxon>Scophthalmidae</taxon>
        <taxon>Scophthalmus</taxon>
    </lineage>
</organism>
<dbReference type="EMBL" id="VEVO01000009">
    <property type="protein sequence ID" value="KAF0037134.1"/>
    <property type="molecule type" value="Genomic_DNA"/>
</dbReference>
<accession>A0A6A4T1J6</accession>
<evidence type="ECO:0000313" key="1">
    <source>
        <dbReference type="EMBL" id="KAF0037134.1"/>
    </source>
</evidence>
<comment type="caution">
    <text evidence="1">The sequence shown here is derived from an EMBL/GenBank/DDBJ whole genome shotgun (WGS) entry which is preliminary data.</text>
</comment>
<proteinExistence type="predicted"/>
<dbReference type="Proteomes" id="UP000438429">
    <property type="component" value="Unassembled WGS sequence"/>
</dbReference>
<name>A0A6A4T1J6_SCOMX</name>
<evidence type="ECO:0000313" key="2">
    <source>
        <dbReference type="Proteomes" id="UP000438429"/>
    </source>
</evidence>
<dbReference type="AlphaFoldDB" id="A0A6A4T1J6"/>
<gene>
    <name evidence="1" type="ORF">F2P81_010008</name>
</gene>